<dbReference type="HOGENOM" id="CLU_918507_0_0_1"/>
<comment type="subunit">
    <text evidence="7">Part of the mitochondrial small ribosomal subunit.</text>
</comment>
<evidence type="ECO:0000256" key="7">
    <source>
        <dbReference type="ARBA" id="ARBA00065857"/>
    </source>
</evidence>
<dbReference type="Gene3D" id="3.30.70.600">
    <property type="entry name" value="Ribosomal protein S10 domain"/>
    <property type="match status" value="1"/>
</dbReference>
<comment type="similarity">
    <text evidence="1">Belongs to the universal ribosomal protein uS10 family.</text>
</comment>
<evidence type="ECO:0000256" key="2">
    <source>
        <dbReference type="ARBA" id="ARBA00022980"/>
    </source>
</evidence>
<keyword evidence="10" id="KW-1185">Reference proteome</keyword>
<dbReference type="FunFam" id="3.30.70.600:FF:000003">
    <property type="entry name" value="30S ribosomal protein S10"/>
    <property type="match status" value="1"/>
</dbReference>
<organism evidence="9 10">
    <name type="scientific">Laccaria amethystina LaAM-08-1</name>
    <dbReference type="NCBI Taxonomy" id="1095629"/>
    <lineage>
        <taxon>Eukaryota</taxon>
        <taxon>Fungi</taxon>
        <taxon>Dikarya</taxon>
        <taxon>Basidiomycota</taxon>
        <taxon>Agaricomycotina</taxon>
        <taxon>Agaricomycetes</taxon>
        <taxon>Agaricomycetidae</taxon>
        <taxon>Agaricales</taxon>
        <taxon>Agaricineae</taxon>
        <taxon>Hydnangiaceae</taxon>
        <taxon>Laccaria</taxon>
    </lineage>
</organism>
<evidence type="ECO:0000313" key="9">
    <source>
        <dbReference type="EMBL" id="KIK07606.1"/>
    </source>
</evidence>
<dbReference type="HAMAP" id="MF_00508">
    <property type="entry name" value="Ribosomal_uS10"/>
    <property type="match status" value="1"/>
</dbReference>
<dbReference type="Proteomes" id="UP000054477">
    <property type="component" value="Unassembled WGS sequence"/>
</dbReference>
<reference evidence="10" key="2">
    <citation type="submission" date="2015-01" db="EMBL/GenBank/DDBJ databases">
        <title>Evolutionary Origins and Diversification of the Mycorrhizal Mutualists.</title>
        <authorList>
            <consortium name="DOE Joint Genome Institute"/>
            <consortium name="Mycorrhizal Genomics Consortium"/>
            <person name="Kohler A."/>
            <person name="Kuo A."/>
            <person name="Nagy L.G."/>
            <person name="Floudas D."/>
            <person name="Copeland A."/>
            <person name="Barry K.W."/>
            <person name="Cichocki N."/>
            <person name="Veneault-Fourrey C."/>
            <person name="LaButti K."/>
            <person name="Lindquist E.A."/>
            <person name="Lipzen A."/>
            <person name="Lundell T."/>
            <person name="Morin E."/>
            <person name="Murat C."/>
            <person name="Riley R."/>
            <person name="Ohm R."/>
            <person name="Sun H."/>
            <person name="Tunlid A."/>
            <person name="Henrissat B."/>
            <person name="Grigoriev I.V."/>
            <person name="Hibbett D.S."/>
            <person name="Martin F."/>
        </authorList>
    </citation>
    <scope>NUCLEOTIDE SEQUENCE [LARGE SCALE GENOMIC DNA]</scope>
    <source>
        <strain evidence="10">LaAM-08-1</strain>
    </source>
</reference>
<sequence length="303" mass="34292">MLSFRLSRPASRCLTAIARFKSTSRYAANPFKLLFILNEYTSIQNPDSKDADSLEELVGSKPRIPTPSEVPTKVNHAFHTLAETESGIVSTQPIDLTWDPKDLPFRQTPDDSTREYAEREWAATLIHGRGVHNPFYHPQTYGIPVASVHFRSHHIRLLEFFTHFASHAASSLGIPISRVARLPTQRTLWTVPRSPFAHKKAQENFDRRVHKRAIKAWDADPEVVDRWLMYLRKHALGGVGMRVTRWERLPVGYGATRLAHIKQQMAGPAPQTVEEAVKALGEEIIVKELAALESESRVIPART</sequence>
<dbReference type="Pfam" id="PF00338">
    <property type="entry name" value="Ribosomal_S10"/>
    <property type="match status" value="1"/>
</dbReference>
<dbReference type="STRING" id="1095629.A0A0C9XRH1"/>
<reference evidence="9 10" key="1">
    <citation type="submission" date="2014-04" db="EMBL/GenBank/DDBJ databases">
        <authorList>
            <consortium name="DOE Joint Genome Institute"/>
            <person name="Kuo A."/>
            <person name="Kohler A."/>
            <person name="Nagy L.G."/>
            <person name="Floudas D."/>
            <person name="Copeland A."/>
            <person name="Barry K.W."/>
            <person name="Cichocki N."/>
            <person name="Veneault-Fourrey C."/>
            <person name="LaButti K."/>
            <person name="Lindquist E.A."/>
            <person name="Lipzen A."/>
            <person name="Lundell T."/>
            <person name="Morin E."/>
            <person name="Murat C."/>
            <person name="Sun H."/>
            <person name="Tunlid A."/>
            <person name="Henrissat B."/>
            <person name="Grigoriev I.V."/>
            <person name="Hibbett D.S."/>
            <person name="Martin F."/>
            <person name="Nordberg H.P."/>
            <person name="Cantor M.N."/>
            <person name="Hua S.X."/>
        </authorList>
    </citation>
    <scope>NUCLEOTIDE SEQUENCE [LARGE SCALE GENOMIC DNA]</scope>
    <source>
        <strain evidence="9 10">LaAM-08-1</strain>
    </source>
</reference>
<dbReference type="InterPro" id="IPR036838">
    <property type="entry name" value="Ribosomal_uS10_dom_sf"/>
</dbReference>
<dbReference type="OrthoDB" id="366214at2759"/>
<evidence type="ECO:0000256" key="6">
    <source>
        <dbReference type="ARBA" id="ARBA00057689"/>
    </source>
</evidence>
<evidence type="ECO:0000256" key="3">
    <source>
        <dbReference type="ARBA" id="ARBA00023274"/>
    </source>
</evidence>
<evidence type="ECO:0000259" key="8">
    <source>
        <dbReference type="SMART" id="SM01403"/>
    </source>
</evidence>
<dbReference type="AlphaFoldDB" id="A0A0C9XRH1"/>
<evidence type="ECO:0000313" key="10">
    <source>
        <dbReference type="Proteomes" id="UP000054477"/>
    </source>
</evidence>
<proteinExistence type="inferred from homology"/>
<dbReference type="InterPro" id="IPR027486">
    <property type="entry name" value="Ribosomal_uS10_dom"/>
</dbReference>
<dbReference type="GO" id="GO:0003735">
    <property type="term" value="F:structural constituent of ribosome"/>
    <property type="evidence" value="ECO:0007669"/>
    <property type="project" value="InterPro"/>
</dbReference>
<evidence type="ECO:0000256" key="4">
    <source>
        <dbReference type="ARBA" id="ARBA00035261"/>
    </source>
</evidence>
<keyword evidence="3" id="KW-0687">Ribonucleoprotein</keyword>
<evidence type="ECO:0000256" key="1">
    <source>
        <dbReference type="ARBA" id="ARBA00007102"/>
    </source>
</evidence>
<accession>A0A0C9XRH1</accession>
<dbReference type="GO" id="GO:1990904">
    <property type="term" value="C:ribonucleoprotein complex"/>
    <property type="evidence" value="ECO:0007669"/>
    <property type="project" value="UniProtKB-KW"/>
</dbReference>
<dbReference type="EMBL" id="KN838546">
    <property type="protein sequence ID" value="KIK07606.1"/>
    <property type="molecule type" value="Genomic_DNA"/>
</dbReference>
<feature type="domain" description="Small ribosomal subunit protein uS10" evidence="8">
    <location>
        <begin position="147"/>
        <end position="244"/>
    </location>
</feature>
<dbReference type="GO" id="GO:0006412">
    <property type="term" value="P:translation"/>
    <property type="evidence" value="ECO:0007669"/>
    <property type="project" value="InterPro"/>
</dbReference>
<dbReference type="PANTHER" id="PTHR11700">
    <property type="entry name" value="30S RIBOSOMAL PROTEIN S10 FAMILY MEMBER"/>
    <property type="match status" value="1"/>
</dbReference>
<gene>
    <name evidence="9" type="ORF">K443DRAFT_86673</name>
</gene>
<dbReference type="InterPro" id="IPR001848">
    <property type="entry name" value="Ribosomal_uS10"/>
</dbReference>
<comment type="function">
    <text evidence="6">Involved in mitochondrial genome encoded proteins translation. Involved in the binding of tRNA to the ribosomes.</text>
</comment>
<dbReference type="GO" id="GO:0005840">
    <property type="term" value="C:ribosome"/>
    <property type="evidence" value="ECO:0007669"/>
    <property type="project" value="UniProtKB-KW"/>
</dbReference>
<keyword evidence="2" id="KW-0689">Ribosomal protein</keyword>
<dbReference type="SMART" id="SM01403">
    <property type="entry name" value="Ribosomal_S10"/>
    <property type="match status" value="1"/>
</dbReference>
<dbReference type="SUPFAM" id="SSF54999">
    <property type="entry name" value="Ribosomal protein S10"/>
    <property type="match status" value="1"/>
</dbReference>
<protein>
    <recommendedName>
        <fullName evidence="4">Small ribosomal subunit protein uS10m</fullName>
    </recommendedName>
    <alternativeName>
        <fullName evidence="5">37S ribosomal protein S10, mitochondrial</fullName>
    </alternativeName>
</protein>
<evidence type="ECO:0000256" key="5">
    <source>
        <dbReference type="ARBA" id="ARBA00042916"/>
    </source>
</evidence>
<name>A0A0C9XRH1_9AGAR</name>